<protein>
    <submittedName>
        <fullName evidence="5">Metallopeptidase family M12B Reprolysin-like domain protein</fullName>
    </submittedName>
</protein>
<feature type="domain" description="EcxA zinc-binding" evidence="2">
    <location>
        <begin position="866"/>
        <end position="1166"/>
    </location>
</feature>
<dbReference type="InterPro" id="IPR033428">
    <property type="entry name" value="DUF5118"/>
</dbReference>
<organism evidence="5 6">
    <name type="scientific">Segatella baroniae F0067</name>
    <dbReference type="NCBI Taxonomy" id="1115809"/>
    <lineage>
        <taxon>Bacteria</taxon>
        <taxon>Pseudomonadati</taxon>
        <taxon>Bacteroidota</taxon>
        <taxon>Bacteroidia</taxon>
        <taxon>Bacteroidales</taxon>
        <taxon>Prevotellaceae</taxon>
        <taxon>Segatella</taxon>
    </lineage>
</organism>
<keyword evidence="6" id="KW-1185">Reference proteome</keyword>
<dbReference type="RefSeq" id="WP_021589845.1">
    <property type="nucleotide sequence ID" value="NZ_AWEY01000029.1"/>
</dbReference>
<dbReference type="PANTHER" id="PTHR38478:SF1">
    <property type="entry name" value="ZINC DEPENDENT METALLOPROTEASE DOMAIN LIPOPROTEIN"/>
    <property type="match status" value="1"/>
</dbReference>
<dbReference type="SUPFAM" id="SSF55486">
    <property type="entry name" value="Metalloproteases ('zincins'), catalytic domain"/>
    <property type="match status" value="1"/>
</dbReference>
<dbReference type="InterPro" id="IPR034032">
    <property type="entry name" value="Zn_MMP-like_bac"/>
</dbReference>
<dbReference type="Pfam" id="PF17162">
    <property type="entry name" value="DUF5118"/>
    <property type="match status" value="1"/>
</dbReference>
<evidence type="ECO:0000256" key="1">
    <source>
        <dbReference type="SAM" id="SignalP"/>
    </source>
</evidence>
<feature type="domain" description="EcxA zinc-binding" evidence="2">
    <location>
        <begin position="433"/>
        <end position="728"/>
    </location>
</feature>
<feature type="domain" description="DUF5117" evidence="3">
    <location>
        <begin position="109"/>
        <end position="294"/>
    </location>
</feature>
<feature type="chain" id="PRO_5004632255" evidence="1">
    <location>
        <begin position="25"/>
        <end position="1278"/>
    </location>
</feature>
<dbReference type="Proteomes" id="UP000016648">
    <property type="component" value="Unassembled WGS sequence"/>
</dbReference>
<evidence type="ECO:0000259" key="3">
    <source>
        <dbReference type="Pfam" id="PF17148"/>
    </source>
</evidence>
<evidence type="ECO:0000259" key="2">
    <source>
        <dbReference type="Pfam" id="PF16313"/>
    </source>
</evidence>
<reference evidence="5 6" key="1">
    <citation type="submission" date="2013-08" db="EMBL/GenBank/DDBJ databases">
        <authorList>
            <person name="Durkin A.S."/>
            <person name="Haft D.R."/>
            <person name="McCorrison J."/>
            <person name="Torralba M."/>
            <person name="Gillis M."/>
            <person name="Haft D.H."/>
            <person name="Methe B."/>
            <person name="Sutton G."/>
            <person name="Nelson K.E."/>
        </authorList>
    </citation>
    <scope>NUCLEOTIDE SEQUENCE [LARGE SCALE GENOMIC DNA]</scope>
    <source>
        <strain evidence="5 6">F0067</strain>
    </source>
</reference>
<dbReference type="PANTHER" id="PTHR38478">
    <property type="entry name" value="PEPTIDASE M1A AND M12B"/>
    <property type="match status" value="1"/>
</dbReference>
<dbReference type="Pfam" id="PF16313">
    <property type="entry name" value="DUF4953"/>
    <property type="match status" value="2"/>
</dbReference>
<dbReference type="AlphaFoldDB" id="U2P5P2"/>
<dbReference type="InterPro" id="IPR033413">
    <property type="entry name" value="DUF5117"/>
</dbReference>
<dbReference type="InterPro" id="IPR024079">
    <property type="entry name" value="MetalloPept_cat_dom_sf"/>
</dbReference>
<evidence type="ECO:0000259" key="4">
    <source>
        <dbReference type="Pfam" id="PF17162"/>
    </source>
</evidence>
<sequence>MNFSLAKSAFRGALALLFFIQVAAARGDDKPKAPSKPKKETKYDKLFKDKKTETARSSFITLHKVDNKLYFELPRKLLNRQMLLGGTIASTTDPSNVTVGARNFNPILFYFDIQDSAVVMKTPNNVLFQEKAASSTLGEALALNYRDAIWQGFNILAYNNDSTAVVFEVTSLLGKPTNLLPVMPTRSGNYTLKATPKPELSFIRGIKSFDTNLTVYDDFTYTISTSLMSMPIGGERPTTVGVNYSMTLLPQGMMRPRIMDSRVGVDFSVRLGIPQEGTKSRQIYYSHRWNLFPKDKKAYAKGRLSEPVAPIRFYLDDAFPETWKQPIREGILRWNKAFERIGFRHALEVVDFPQKQAGFDPDNIRYSCIRYIPNGSSAEQTSDVRFNPNTGEIMNASMFIYSNVETLLHKWRFVETAAVDPSVRSNRLSAEKFAEGLSMLVTREAGRMLGLLENPGASSTYPTDSLRNARFTSTMGLAPSVMDDVHYNYVAQPSDRGVPLAPTALGMYDHFTIDWNYRYFDPDRVSIDEEKKTLEAFVDGKVKNPRLRFYTGRNAQWDPRVQAGALGNDAIASANLAIRNLRAVQSGLSHRFKNDEDSRIKDKLYLSIAQTHYALYKQVLANVGGIHLNDMKVSSGTPRYQVVGKDLQRRSLQWSLQQAVNFTRHADRSFERKSFMAVSYYDQTLEFMAYDLLAARTRVAVSSFLAPGGYTQKEYFDDVYKVLFASAEQLHAPSQGERVLQRTFVNYAQSAVSKATGSGASGASGGCSALTDGAEGATPGFGTPGLNLAPNVDINLADKSELYFYSCLLKLQPVSVENAMGPSWVDPRTGEIVTATVLVYNDVINTIDNWRFVQTAQLDPAARTASMPDSIVASTLEYIIAHEIGHTLGFMHNMAASAAFPTDSLRSATFTRQYGTTPSIMDYARFNYVAQPSDRGVALTPPSLGVYDYYALEWAYRVFPRSKGYKDDVRPLRQLIDAHAGDPMYRYGLQQSGFRYDPTAIEEDLGDDPLKASDYGLQNLNYILGHFDAWISDGDGARKAELYRQMVSQAYGYVRNVYANVSGIRLYQTTETSGLPRYRVVPKDRQRAAALWMLDEARRFGKRCVAEIENRLPQLASHPYKTLASGIQEMALSATPRLALSFYLDSTSYSPLEYCDDVYRNVWAKTIAGNEALDEDDIALQKVYVEKLKANVDEVKQVGKVRGLHDAHADESFLGFGSGYGEPETMWMATVDRTAEYVFHYALKLKQLLEERIATTRTPETKAHYVLLHARVQKYLNT</sequence>
<comment type="caution">
    <text evidence="5">The sequence shown here is derived from an EMBL/GenBank/DDBJ whole genome shotgun (WGS) entry which is preliminary data.</text>
</comment>
<feature type="signal peptide" evidence="1">
    <location>
        <begin position="1"/>
        <end position="24"/>
    </location>
</feature>
<dbReference type="Pfam" id="PF17148">
    <property type="entry name" value="DUF5117"/>
    <property type="match status" value="1"/>
</dbReference>
<dbReference type="EMBL" id="AWEY01000029">
    <property type="protein sequence ID" value="ERK39029.1"/>
    <property type="molecule type" value="Genomic_DNA"/>
</dbReference>
<keyword evidence="1" id="KW-0732">Signal</keyword>
<evidence type="ECO:0000313" key="5">
    <source>
        <dbReference type="EMBL" id="ERK39029.1"/>
    </source>
</evidence>
<dbReference type="InterPro" id="IPR032534">
    <property type="entry name" value="EcxA_zinc-bd"/>
</dbReference>
<gene>
    <name evidence="5" type="ORF">HMPREF9135_1215</name>
</gene>
<proteinExistence type="predicted"/>
<accession>U2P5P2</accession>
<dbReference type="CDD" id="cd04276">
    <property type="entry name" value="ZnMc_MMP_like_2"/>
    <property type="match status" value="1"/>
</dbReference>
<feature type="domain" description="DUF5118" evidence="4">
    <location>
        <begin position="41"/>
        <end position="91"/>
    </location>
</feature>
<dbReference type="PATRIC" id="fig|1115809.3.peg.1598"/>
<dbReference type="GO" id="GO:0008237">
    <property type="term" value="F:metallopeptidase activity"/>
    <property type="evidence" value="ECO:0007669"/>
    <property type="project" value="InterPro"/>
</dbReference>
<evidence type="ECO:0000313" key="6">
    <source>
        <dbReference type="Proteomes" id="UP000016648"/>
    </source>
</evidence>
<dbReference type="Gene3D" id="3.40.390.10">
    <property type="entry name" value="Collagenase (Catalytic Domain)"/>
    <property type="match status" value="1"/>
</dbReference>
<name>U2P5P2_9BACT</name>